<comment type="caution">
    <text evidence="2">The sequence shown here is derived from an EMBL/GenBank/DDBJ whole genome shotgun (WGS) entry which is preliminary data.</text>
</comment>
<dbReference type="PANTHER" id="PTHR12277:SF81">
    <property type="entry name" value="PROTEIN ABHD13"/>
    <property type="match status" value="1"/>
</dbReference>
<dbReference type="SUPFAM" id="SSF53474">
    <property type="entry name" value="alpha/beta-Hydrolases"/>
    <property type="match status" value="1"/>
</dbReference>
<protein>
    <recommendedName>
        <fullName evidence="1">Serine aminopeptidase S33 domain-containing protein</fullName>
    </recommendedName>
</protein>
<organism evidence="2 3">
    <name type="scientific">Granulicella aggregans</name>
    <dbReference type="NCBI Taxonomy" id="474949"/>
    <lineage>
        <taxon>Bacteria</taxon>
        <taxon>Pseudomonadati</taxon>
        <taxon>Acidobacteriota</taxon>
        <taxon>Terriglobia</taxon>
        <taxon>Terriglobales</taxon>
        <taxon>Acidobacteriaceae</taxon>
        <taxon>Granulicella</taxon>
    </lineage>
</organism>
<evidence type="ECO:0000313" key="2">
    <source>
        <dbReference type="EMBL" id="MBB5058653.1"/>
    </source>
</evidence>
<dbReference type="InterPro" id="IPR029058">
    <property type="entry name" value="AB_hydrolase_fold"/>
</dbReference>
<evidence type="ECO:0000259" key="1">
    <source>
        <dbReference type="Pfam" id="PF12146"/>
    </source>
</evidence>
<keyword evidence="3" id="KW-1185">Reference proteome</keyword>
<dbReference type="EMBL" id="JACHIP010000004">
    <property type="protein sequence ID" value="MBB5058653.1"/>
    <property type="molecule type" value="Genomic_DNA"/>
</dbReference>
<proteinExistence type="predicted"/>
<name>A0A7W8E446_9BACT</name>
<sequence length="296" mass="32039">MRPPERATNEVSRSPLARLRFRILISVAMRAILIRDGIAGVFVRPPSTLHAGTARQIAITSGSRRLDGLVLLPVSNSKAAVLILHGIGERLSYWRKAQEMLATNGIASLIFDYSGYGTSAGATTPENLRQDTLAAYDALQRLIPSTRPPFLLGLSLGTGVAVDAAPHLVPAPSGVVLCEAFSSLRSAAQAVLAAIPLPEFAIRALAKLLPDVYRTAVSVRQVASPLLIVHSDADELFPVTMAHEIFSAAREDEGRRAELFVPRSYAHNDAYLNPVPGYWQPILDFLVPPDEKPLKR</sequence>
<feature type="domain" description="Serine aminopeptidase S33" evidence="1">
    <location>
        <begin position="76"/>
        <end position="212"/>
    </location>
</feature>
<evidence type="ECO:0000313" key="3">
    <source>
        <dbReference type="Proteomes" id="UP000540989"/>
    </source>
</evidence>
<dbReference type="PANTHER" id="PTHR12277">
    <property type="entry name" value="ALPHA/BETA HYDROLASE DOMAIN-CONTAINING PROTEIN"/>
    <property type="match status" value="1"/>
</dbReference>
<dbReference type="Pfam" id="PF12146">
    <property type="entry name" value="Hydrolase_4"/>
    <property type="match status" value="1"/>
</dbReference>
<accession>A0A7W8E446</accession>
<dbReference type="AlphaFoldDB" id="A0A7W8E446"/>
<gene>
    <name evidence="2" type="ORF">HDF16_003367</name>
</gene>
<reference evidence="2 3" key="1">
    <citation type="submission" date="2020-08" db="EMBL/GenBank/DDBJ databases">
        <title>Genomic Encyclopedia of Type Strains, Phase IV (KMG-V): Genome sequencing to study the core and pangenomes of soil and plant-associated prokaryotes.</title>
        <authorList>
            <person name="Whitman W."/>
        </authorList>
    </citation>
    <scope>NUCLEOTIDE SEQUENCE [LARGE SCALE GENOMIC DNA]</scope>
    <source>
        <strain evidence="2 3">M8UP14</strain>
    </source>
</reference>
<dbReference type="Proteomes" id="UP000540989">
    <property type="component" value="Unassembled WGS sequence"/>
</dbReference>
<dbReference type="InterPro" id="IPR022742">
    <property type="entry name" value="Hydrolase_4"/>
</dbReference>
<dbReference type="RefSeq" id="WP_184218612.1">
    <property type="nucleotide sequence ID" value="NZ_JACHIP010000004.1"/>
</dbReference>
<dbReference type="Gene3D" id="3.40.50.1820">
    <property type="entry name" value="alpha/beta hydrolase"/>
    <property type="match status" value="1"/>
</dbReference>